<keyword evidence="4" id="KW-0472">Membrane</keyword>
<feature type="transmembrane region" description="Helical" evidence="4">
    <location>
        <begin position="41"/>
        <end position="63"/>
    </location>
</feature>
<feature type="repeat" description="ANK" evidence="2">
    <location>
        <begin position="915"/>
        <end position="947"/>
    </location>
</feature>
<dbReference type="PROSITE" id="PS50837">
    <property type="entry name" value="NACHT"/>
    <property type="match status" value="1"/>
</dbReference>
<keyword evidence="7" id="KW-1185">Reference proteome</keyword>
<feature type="repeat" description="ANK" evidence="2">
    <location>
        <begin position="981"/>
        <end position="1013"/>
    </location>
</feature>
<evidence type="ECO:0000259" key="5">
    <source>
        <dbReference type="PROSITE" id="PS50837"/>
    </source>
</evidence>
<feature type="region of interest" description="Disordered" evidence="3">
    <location>
        <begin position="1132"/>
        <end position="1181"/>
    </location>
</feature>
<evidence type="ECO:0000313" key="6">
    <source>
        <dbReference type="EMBL" id="KAH7267890.1"/>
    </source>
</evidence>
<evidence type="ECO:0000256" key="4">
    <source>
        <dbReference type="SAM" id="Phobius"/>
    </source>
</evidence>
<dbReference type="SUPFAM" id="SSF48403">
    <property type="entry name" value="Ankyrin repeat"/>
    <property type="match status" value="1"/>
</dbReference>
<dbReference type="Pfam" id="PF24883">
    <property type="entry name" value="NPHP3_N"/>
    <property type="match status" value="1"/>
</dbReference>
<gene>
    <name evidence="6" type="ORF">BKA55DRAFT_556719</name>
</gene>
<dbReference type="OrthoDB" id="539213at2759"/>
<dbReference type="InterPro" id="IPR002110">
    <property type="entry name" value="Ankyrin_rpt"/>
</dbReference>
<keyword evidence="2" id="KW-0040">ANK repeat</keyword>
<evidence type="ECO:0000256" key="3">
    <source>
        <dbReference type="SAM" id="MobiDB-lite"/>
    </source>
</evidence>
<dbReference type="InterPro" id="IPR029058">
    <property type="entry name" value="AB_hydrolase_fold"/>
</dbReference>
<organism evidence="6 7">
    <name type="scientific">Fusarium redolens</name>
    <dbReference type="NCBI Taxonomy" id="48865"/>
    <lineage>
        <taxon>Eukaryota</taxon>
        <taxon>Fungi</taxon>
        <taxon>Dikarya</taxon>
        <taxon>Ascomycota</taxon>
        <taxon>Pezizomycotina</taxon>
        <taxon>Sordariomycetes</taxon>
        <taxon>Hypocreomycetidae</taxon>
        <taxon>Hypocreales</taxon>
        <taxon>Nectriaceae</taxon>
        <taxon>Fusarium</taxon>
        <taxon>Fusarium redolens species complex</taxon>
    </lineage>
</organism>
<dbReference type="Pfam" id="PF00023">
    <property type="entry name" value="Ank"/>
    <property type="match status" value="1"/>
</dbReference>
<dbReference type="PANTHER" id="PTHR10039:SF5">
    <property type="entry name" value="NACHT DOMAIN-CONTAINING PROTEIN"/>
    <property type="match status" value="1"/>
</dbReference>
<feature type="repeat" description="ANK" evidence="2">
    <location>
        <begin position="949"/>
        <end position="981"/>
    </location>
</feature>
<dbReference type="SUPFAM" id="SSF53474">
    <property type="entry name" value="alpha/beta-Hydrolases"/>
    <property type="match status" value="1"/>
</dbReference>
<dbReference type="EMBL" id="JAGMUX010000002">
    <property type="protein sequence ID" value="KAH7267890.1"/>
    <property type="molecule type" value="Genomic_DNA"/>
</dbReference>
<dbReference type="PROSITE" id="PS50297">
    <property type="entry name" value="ANK_REP_REGION"/>
    <property type="match status" value="5"/>
</dbReference>
<dbReference type="Gene3D" id="1.25.40.20">
    <property type="entry name" value="Ankyrin repeat-containing domain"/>
    <property type="match status" value="2"/>
</dbReference>
<name>A0A9P9KT19_FUSRE</name>
<dbReference type="InterPro" id="IPR027417">
    <property type="entry name" value="P-loop_NTPase"/>
</dbReference>
<feature type="repeat" description="ANK" evidence="2">
    <location>
        <begin position="1048"/>
        <end position="1069"/>
    </location>
</feature>
<evidence type="ECO:0000313" key="7">
    <source>
        <dbReference type="Proteomes" id="UP000720189"/>
    </source>
</evidence>
<dbReference type="PROSITE" id="PS50088">
    <property type="entry name" value="ANK_REPEAT"/>
    <property type="match status" value="5"/>
</dbReference>
<dbReference type="RefSeq" id="XP_046055709.1">
    <property type="nucleotide sequence ID" value="XM_046191732.1"/>
</dbReference>
<evidence type="ECO:0000256" key="1">
    <source>
        <dbReference type="ARBA" id="ARBA00022737"/>
    </source>
</evidence>
<dbReference type="SMART" id="SM00248">
    <property type="entry name" value="ANK"/>
    <property type="match status" value="5"/>
</dbReference>
<feature type="compositionally biased region" description="Basic and acidic residues" evidence="3">
    <location>
        <begin position="1158"/>
        <end position="1175"/>
    </location>
</feature>
<protein>
    <recommendedName>
        <fullName evidence="5">NACHT domain-containing protein</fullName>
    </recommendedName>
</protein>
<evidence type="ECO:0000256" key="2">
    <source>
        <dbReference type="PROSITE-ProRule" id="PRU00023"/>
    </source>
</evidence>
<keyword evidence="1" id="KW-0677">Repeat</keyword>
<sequence>MRCERLGNAHKAIIMSHPWYGGLRSSIIPRRGNARLGRQEMFISIVFAVLLGSVCLPLSNYLMQLLKMDDLTGLQLIAQGTSWTDRALDIITIHGLQGYDTWEHPTHGLGDSSKTVFWVRDFLPKDLPSARIFTYHYLSTAFCDGQGITQAADKLLNKLKNLQADNIEGSRPLVFICHSVGGLILQCALNKAFDNKSDTALNEIITATQGIIFLGTPHPTSELDISVSRIAAASETTRSIMVDTQFMAQVLVRFASLSQYNPPWKVVHCYEELPLPGTAFRAVNPSQEESWALPQLSLYSHHLDLCRFRSQDDVSYIKVLQSLRNITSGLGSSVVDEIEVQTTLSSVEHEVLESLEIEDTSSNIRDASPGTCDWILKHNTYKSWLAKPSQPLWITGKAGTGKSTLMKHIIEACRLEHTSSQAVVSYFFSAAGANHSVASLLSSLLHQLLKTTPSTRSFEIFSKFHQRREHEISDSARDIDILMESLLLLADKSTAQGDSIFFIIDALDECDDPDKLVTLLWRLNGFNPSRKLRICISSRPSNFSVPGAEIRLEDNNSLDIQRYLGESLLALENYLPSTSDVKQTTQALAEKAKGMFLWASLNISQLRCNGHLKTPKSEQHSTSWLPATLDAAYEAIIQQLWNRHDESRREMARDAFTLVLCAQRPLSILELRSALAAMHYDPDLLSPLSKSEVNEWGMWNKMNKIQDKASLDMSTQLMLLCGGLLEVAPRQAKFANDTTYPESTVQFIHQTVRDYLQERGSCVLEGDNRTSKLSFPELKLTDLQACNAQYHFRVAWICLLYVDLIYMRSNLLNTETAITSALFLEYSLSFGMAHLSLAERAGVNPMKKEMCHLSQFQKGFVDQWSLLHSQIFKDQKLFEPHKTKAVHIMSYYGLPWYDTGLWGARLAEINEEDHYGRTPLLLAAAMGHHHVCEILLDNGADMGHRDYVYGQTPLSHAAAYGHREVVELLLSEGSDYDDSSSGVTPLWLAIRSGHLDIAELLLQAGANPNASSIHTGEACLSHAASLGHIRAAYLLLDRGAEVDTRDKNGWTPLHHAVSQGRKKIIELLLGLLTSQDLFKLKDNLSKDKGKGSWINTVLTAIVILACYQRGGEWQTPPVGNQNSQALNTCSDDRLLTNRGTNRQKHKLGAGKDEDDNEENIRGNSEKRPRRSEPNGDRFACPYHKKNRARFSSGPCNGKGFKNIDRLKSHLKLIHDLSIDWRRCHVCKKRFLREELDGHSPCKRKDLGDDYEDGYDLDQAQDLKSDRTRPSKNPPESCWKAIFRVLFPDWPANLDTPNPYQVNAVSTYCADAIQQHRNRVMNRNTISQLYACQSKDEIRQVLGLLIGDLESNFGHTPITTDNLPPRPVSAMSPQPTISTQHPQYQLLPVSQPNFIYSHGRRSQFHTPAVSSSDANSSRFFRSHDQSDTFTEGTAFSDQMSTGFDSFGSHQGINSSSTLPQFQPQMTLSVAQQPTSNISHQPGSSFAVGNQGMTPDDRWIDFSHDSQHQAQPVRGDLVQGDLQPGDYDENEILSMAHF</sequence>
<keyword evidence="4" id="KW-1133">Transmembrane helix</keyword>
<dbReference type="Pfam" id="PF13637">
    <property type="entry name" value="Ank_4"/>
    <property type="match status" value="1"/>
</dbReference>
<dbReference type="PRINTS" id="PR01415">
    <property type="entry name" value="ANKYRIN"/>
</dbReference>
<proteinExistence type="predicted"/>
<comment type="caution">
    <text evidence="6">The sequence shown here is derived from an EMBL/GenBank/DDBJ whole genome shotgun (WGS) entry which is preliminary data.</text>
</comment>
<accession>A0A9P9KT19</accession>
<dbReference type="InterPro" id="IPR056884">
    <property type="entry name" value="NPHP3-like_N"/>
</dbReference>
<dbReference type="Gene3D" id="3.40.50.1820">
    <property type="entry name" value="alpha/beta hydrolase"/>
    <property type="match status" value="1"/>
</dbReference>
<feature type="repeat" description="ANK" evidence="2">
    <location>
        <begin position="1015"/>
        <end position="1047"/>
    </location>
</feature>
<dbReference type="Pfam" id="PF12796">
    <property type="entry name" value="Ank_2"/>
    <property type="match status" value="1"/>
</dbReference>
<feature type="domain" description="NACHT" evidence="5">
    <location>
        <begin position="390"/>
        <end position="541"/>
    </location>
</feature>
<dbReference type="Proteomes" id="UP000720189">
    <property type="component" value="Unassembled WGS sequence"/>
</dbReference>
<dbReference type="Gene3D" id="3.40.50.300">
    <property type="entry name" value="P-loop containing nucleotide triphosphate hydrolases"/>
    <property type="match status" value="1"/>
</dbReference>
<dbReference type="InterPro" id="IPR007111">
    <property type="entry name" value="NACHT_NTPase"/>
</dbReference>
<dbReference type="SUPFAM" id="SSF52540">
    <property type="entry name" value="P-loop containing nucleoside triphosphate hydrolases"/>
    <property type="match status" value="1"/>
</dbReference>
<reference evidence="6" key="1">
    <citation type="journal article" date="2021" name="Nat. Commun.">
        <title>Genetic determinants of endophytism in the Arabidopsis root mycobiome.</title>
        <authorList>
            <person name="Mesny F."/>
            <person name="Miyauchi S."/>
            <person name="Thiergart T."/>
            <person name="Pickel B."/>
            <person name="Atanasova L."/>
            <person name="Karlsson M."/>
            <person name="Huettel B."/>
            <person name="Barry K.W."/>
            <person name="Haridas S."/>
            <person name="Chen C."/>
            <person name="Bauer D."/>
            <person name="Andreopoulos W."/>
            <person name="Pangilinan J."/>
            <person name="LaButti K."/>
            <person name="Riley R."/>
            <person name="Lipzen A."/>
            <person name="Clum A."/>
            <person name="Drula E."/>
            <person name="Henrissat B."/>
            <person name="Kohler A."/>
            <person name="Grigoriev I.V."/>
            <person name="Martin F.M."/>
            <person name="Hacquard S."/>
        </authorList>
    </citation>
    <scope>NUCLEOTIDE SEQUENCE</scope>
    <source>
        <strain evidence="6">MPI-CAGE-AT-0023</strain>
    </source>
</reference>
<keyword evidence="4" id="KW-0812">Transmembrane</keyword>
<dbReference type="InterPro" id="IPR036770">
    <property type="entry name" value="Ankyrin_rpt-contain_sf"/>
</dbReference>
<dbReference type="PANTHER" id="PTHR10039">
    <property type="entry name" value="AMELOGENIN"/>
    <property type="match status" value="1"/>
</dbReference>
<dbReference type="GeneID" id="70221686"/>